<dbReference type="PANTHER" id="PTHR30146:SF144">
    <property type="entry name" value="LACI-FAMILY TRANSCRIPTION REGULATOR"/>
    <property type="match status" value="1"/>
</dbReference>
<proteinExistence type="predicted"/>
<dbReference type="SUPFAM" id="SSF53822">
    <property type="entry name" value="Periplasmic binding protein-like I"/>
    <property type="match status" value="1"/>
</dbReference>
<dbReference type="Pfam" id="PF13407">
    <property type="entry name" value="Peripla_BP_4"/>
    <property type="match status" value="1"/>
</dbReference>
<dbReference type="EMBL" id="VWNE01000014">
    <property type="protein sequence ID" value="KAA8482855.1"/>
    <property type="molecule type" value="Genomic_DNA"/>
</dbReference>
<dbReference type="Gene3D" id="3.40.50.2300">
    <property type="match status" value="2"/>
</dbReference>
<keyword evidence="1" id="KW-0805">Transcription regulation</keyword>
<evidence type="ECO:0000256" key="3">
    <source>
        <dbReference type="ARBA" id="ARBA00023163"/>
    </source>
</evidence>
<dbReference type="CDD" id="cd01392">
    <property type="entry name" value="HTH_LacI"/>
    <property type="match status" value="1"/>
</dbReference>
<dbReference type="GO" id="GO:0000976">
    <property type="term" value="F:transcription cis-regulatory region binding"/>
    <property type="evidence" value="ECO:0007669"/>
    <property type="project" value="TreeGrafter"/>
</dbReference>
<dbReference type="SUPFAM" id="SSF47413">
    <property type="entry name" value="lambda repressor-like DNA-binding domains"/>
    <property type="match status" value="1"/>
</dbReference>
<dbReference type="Gene3D" id="1.10.260.40">
    <property type="entry name" value="lambda repressor-like DNA-binding domains"/>
    <property type="match status" value="1"/>
</dbReference>
<evidence type="ECO:0000259" key="4">
    <source>
        <dbReference type="PROSITE" id="PS50932"/>
    </source>
</evidence>
<dbReference type="GO" id="GO:0003700">
    <property type="term" value="F:DNA-binding transcription factor activity"/>
    <property type="evidence" value="ECO:0007669"/>
    <property type="project" value="TreeGrafter"/>
</dbReference>
<protein>
    <submittedName>
        <fullName evidence="5">Substrate-binding domain-containing protein</fullName>
    </submittedName>
</protein>
<dbReference type="Pfam" id="PF00356">
    <property type="entry name" value="LacI"/>
    <property type="match status" value="1"/>
</dbReference>
<dbReference type="OrthoDB" id="628703at2"/>
<name>A0A5M9H9G2_9SPHI</name>
<dbReference type="InterPro" id="IPR000843">
    <property type="entry name" value="HTH_LacI"/>
</dbReference>
<keyword evidence="2" id="KW-0238">DNA-binding</keyword>
<keyword evidence="6" id="KW-1185">Reference proteome</keyword>
<dbReference type="SMART" id="SM00354">
    <property type="entry name" value="HTH_LACI"/>
    <property type="match status" value="1"/>
</dbReference>
<dbReference type="RefSeq" id="WP_141814330.1">
    <property type="nucleotide sequence ID" value="NZ_VFPL01000001.1"/>
</dbReference>
<evidence type="ECO:0000256" key="2">
    <source>
        <dbReference type="ARBA" id="ARBA00023125"/>
    </source>
</evidence>
<evidence type="ECO:0000313" key="6">
    <source>
        <dbReference type="Proteomes" id="UP000322918"/>
    </source>
</evidence>
<gene>
    <name evidence="5" type="ORF">F1649_10215</name>
</gene>
<sequence length="354" mass="40664">MTENNDTELVGVKEIARRANVSIATVDRVLHNRTGVSLKTKDKINAIIAELDYRPNIMARRLASKKVLRIAVLIPSVSSETDYWDAPLTGVSQAEAEIKAYGITVEKFLFDQNDKASFHAQARNVLKDYYDGVLLAPMFVEESKEFVEACQKRDIPYIFINSDVPGTNCLSYIGPDLYRSGYLGAHLANYLINNEDKILIVNISQEMDNHHHLLRKEEGFRAYFSENGKSMSIAKADIRRTDYPSVKKELTLALQAKDVRLIFVTNSRVSVVSRFLEESGIRDIVLIGYDFIKENIDYLKRQKIDFLICQKPQEQGYRGIMFLYNHLVHSASIDRTYYMPIDIITCENYQFYRN</sequence>
<evidence type="ECO:0000313" key="5">
    <source>
        <dbReference type="EMBL" id="KAA8482855.1"/>
    </source>
</evidence>
<dbReference type="AlphaFoldDB" id="A0A5M9H9G2"/>
<dbReference type="InterPro" id="IPR010982">
    <property type="entry name" value="Lambda_DNA-bd_dom_sf"/>
</dbReference>
<keyword evidence="3" id="KW-0804">Transcription</keyword>
<dbReference type="PROSITE" id="PS50932">
    <property type="entry name" value="HTH_LACI_2"/>
    <property type="match status" value="1"/>
</dbReference>
<dbReference type="InterPro" id="IPR028082">
    <property type="entry name" value="Peripla_BP_I"/>
</dbReference>
<dbReference type="Proteomes" id="UP000322918">
    <property type="component" value="Unassembled WGS sequence"/>
</dbReference>
<dbReference type="CDD" id="cd06307">
    <property type="entry name" value="PBP1_sugar_binding"/>
    <property type="match status" value="1"/>
</dbReference>
<reference evidence="5 6" key="1">
    <citation type="submission" date="2019-09" db="EMBL/GenBank/DDBJ databases">
        <title>Pararcticibacter amylolyticus gen. nov., sp. nov., isolated from a rottenly hemp rope, and reclassification of Pedobacter tournemirensis as Pararcticibacter tournemirensis comb. nov.</title>
        <authorList>
            <person name="Cai Y."/>
        </authorList>
    </citation>
    <scope>NUCLEOTIDE SEQUENCE [LARGE SCALE GENOMIC DNA]</scope>
    <source>
        <strain evidence="5 6">TF5-37.2-LB10</strain>
    </source>
</reference>
<accession>A0A5M9H9G2</accession>
<dbReference type="PANTHER" id="PTHR30146">
    <property type="entry name" value="LACI-RELATED TRANSCRIPTIONAL REPRESSOR"/>
    <property type="match status" value="1"/>
</dbReference>
<comment type="caution">
    <text evidence="5">The sequence shown here is derived from an EMBL/GenBank/DDBJ whole genome shotgun (WGS) entry which is preliminary data.</text>
</comment>
<evidence type="ECO:0000256" key="1">
    <source>
        <dbReference type="ARBA" id="ARBA00023015"/>
    </source>
</evidence>
<dbReference type="PROSITE" id="PS00356">
    <property type="entry name" value="HTH_LACI_1"/>
    <property type="match status" value="1"/>
</dbReference>
<organism evidence="5 6">
    <name type="scientific">Arcticibacter tournemirensis</name>
    <dbReference type="NCBI Taxonomy" id="699437"/>
    <lineage>
        <taxon>Bacteria</taxon>
        <taxon>Pseudomonadati</taxon>
        <taxon>Bacteroidota</taxon>
        <taxon>Sphingobacteriia</taxon>
        <taxon>Sphingobacteriales</taxon>
        <taxon>Sphingobacteriaceae</taxon>
        <taxon>Arcticibacter</taxon>
    </lineage>
</organism>
<dbReference type="InterPro" id="IPR025997">
    <property type="entry name" value="SBP_2_dom"/>
</dbReference>
<feature type="domain" description="HTH lacI-type" evidence="4">
    <location>
        <begin position="10"/>
        <end position="64"/>
    </location>
</feature>